<proteinExistence type="predicted"/>
<dbReference type="InterPro" id="IPR045825">
    <property type="entry name" value="RamS"/>
</dbReference>
<dbReference type="Pfam" id="PF19402">
    <property type="entry name" value="RamS"/>
    <property type="match status" value="1"/>
</dbReference>
<dbReference type="NCBIfam" id="NF033212">
    <property type="entry name" value="SapB_AmfS_lanti"/>
    <property type="match status" value="1"/>
</dbReference>
<name>A0ABS5AKM9_9PSEU</name>
<protein>
    <recommendedName>
        <fullName evidence="3">SapB/AmfS family lantipeptide</fullName>
    </recommendedName>
</protein>
<accession>A0ABS5AKM9</accession>
<evidence type="ECO:0000313" key="1">
    <source>
        <dbReference type="EMBL" id="MBP2476769.1"/>
    </source>
</evidence>
<dbReference type="EMBL" id="JAGIOO010000001">
    <property type="protein sequence ID" value="MBP2476769.1"/>
    <property type="molecule type" value="Genomic_DNA"/>
</dbReference>
<organism evidence="1 2">
    <name type="scientific">Crossiella equi</name>
    <dbReference type="NCBI Taxonomy" id="130796"/>
    <lineage>
        <taxon>Bacteria</taxon>
        <taxon>Bacillati</taxon>
        <taxon>Actinomycetota</taxon>
        <taxon>Actinomycetes</taxon>
        <taxon>Pseudonocardiales</taxon>
        <taxon>Pseudonocardiaceae</taxon>
        <taxon>Crossiella</taxon>
    </lineage>
</organism>
<evidence type="ECO:0000313" key="2">
    <source>
        <dbReference type="Proteomes" id="UP001519363"/>
    </source>
</evidence>
<comment type="caution">
    <text evidence="1">The sequence shown here is derived from an EMBL/GenBank/DDBJ whole genome shotgun (WGS) entry which is preliminary data.</text>
</comment>
<dbReference type="RefSeq" id="WP_143342780.1">
    <property type="nucleotide sequence ID" value="NZ_JAGIOO010000001.1"/>
</dbReference>
<reference evidence="1 2" key="1">
    <citation type="submission" date="2021-03" db="EMBL/GenBank/DDBJ databases">
        <title>Sequencing the genomes of 1000 actinobacteria strains.</title>
        <authorList>
            <person name="Klenk H.-P."/>
        </authorList>
    </citation>
    <scope>NUCLEOTIDE SEQUENCE [LARGE SCALE GENOMIC DNA]</scope>
    <source>
        <strain evidence="1 2">DSM 44580</strain>
    </source>
</reference>
<keyword evidence="2" id="KW-1185">Reference proteome</keyword>
<dbReference type="Proteomes" id="UP001519363">
    <property type="component" value="Unassembled WGS sequence"/>
</dbReference>
<evidence type="ECO:0008006" key="3">
    <source>
        <dbReference type="Google" id="ProtNLM"/>
    </source>
</evidence>
<sequence length="36" mass="3758">MDVLDLQAIEPEEGDGPAGPAFGPAMISTLSLLICW</sequence>
<gene>
    <name evidence="1" type="ORF">JOF53_005641</name>
</gene>